<dbReference type="InterPro" id="IPR001509">
    <property type="entry name" value="Epimerase_deHydtase"/>
</dbReference>
<comment type="caution">
    <text evidence="2">The sequence shown here is derived from an EMBL/GenBank/DDBJ whole genome shotgun (WGS) entry which is preliminary data.</text>
</comment>
<sequence>MRVVVIGGSGHIGTYLIPRLVAAGHEVVNVSRGKREPYTPHGAWQRVATVVADREAEEADGTFGRRIAGLGGDVVIDLICFTEASARAIADALAGRVRQFLHCGTIWVHGPSAQVPTTEAARRTPFGEYGVQKAAIEAHLLDRAHREGFPVTIIHPGHITGPGWVPVNPAGNVNPEVFQQLAEGSEVALPNLGMETVQHVHADDVARLFMDAMAAPSAAVGESFHSVATTALTLRGFAEAVAGWFGQEARLAFLPWEEWKATVPEFDAKLTYDHILHSPHCSMEKAERLLGHRPRYTSLEAVSEAVDWLVRAGTVKP</sequence>
<dbReference type="PANTHER" id="PTHR43245">
    <property type="entry name" value="BIFUNCTIONAL POLYMYXIN RESISTANCE PROTEIN ARNA"/>
    <property type="match status" value="1"/>
</dbReference>
<dbReference type="SUPFAM" id="SSF51735">
    <property type="entry name" value="NAD(P)-binding Rossmann-fold domains"/>
    <property type="match status" value="1"/>
</dbReference>
<dbReference type="EMBL" id="JAMZEB010000002">
    <property type="protein sequence ID" value="MCP2363715.1"/>
    <property type="molecule type" value="Genomic_DNA"/>
</dbReference>
<feature type="domain" description="NAD-dependent epimerase/dehydratase" evidence="1">
    <location>
        <begin position="3"/>
        <end position="37"/>
    </location>
</feature>
<keyword evidence="3" id="KW-1185">Reference proteome</keyword>
<dbReference type="RefSeq" id="WP_253755536.1">
    <property type="nucleotide sequence ID" value="NZ_BAABKA010000006.1"/>
</dbReference>
<name>A0A9X2K8I5_9ACTN</name>
<dbReference type="InterPro" id="IPR050177">
    <property type="entry name" value="Lipid_A_modif_metabolic_enz"/>
</dbReference>
<reference evidence="2" key="1">
    <citation type="submission" date="2022-06" db="EMBL/GenBank/DDBJ databases">
        <title>Sequencing the genomes of 1000 actinobacteria strains.</title>
        <authorList>
            <person name="Klenk H.-P."/>
        </authorList>
    </citation>
    <scope>NUCLEOTIDE SEQUENCE</scope>
    <source>
        <strain evidence="2">DSM 46694</strain>
    </source>
</reference>
<evidence type="ECO:0000259" key="1">
    <source>
        <dbReference type="Pfam" id="PF01370"/>
    </source>
</evidence>
<feature type="domain" description="NAD-dependent epimerase/dehydratase" evidence="1">
    <location>
        <begin position="92"/>
        <end position="219"/>
    </location>
</feature>
<evidence type="ECO:0000313" key="2">
    <source>
        <dbReference type="EMBL" id="MCP2363715.1"/>
    </source>
</evidence>
<proteinExistence type="predicted"/>
<gene>
    <name evidence="2" type="ORF">HD597_010735</name>
</gene>
<dbReference type="AlphaFoldDB" id="A0A9X2K8I5"/>
<evidence type="ECO:0000313" key="3">
    <source>
        <dbReference type="Proteomes" id="UP001139648"/>
    </source>
</evidence>
<dbReference type="Gene3D" id="3.40.50.720">
    <property type="entry name" value="NAD(P)-binding Rossmann-like Domain"/>
    <property type="match status" value="1"/>
</dbReference>
<organism evidence="2 3">
    <name type="scientific">Nonomuraea thailandensis</name>
    <dbReference type="NCBI Taxonomy" id="1188745"/>
    <lineage>
        <taxon>Bacteria</taxon>
        <taxon>Bacillati</taxon>
        <taxon>Actinomycetota</taxon>
        <taxon>Actinomycetes</taxon>
        <taxon>Streptosporangiales</taxon>
        <taxon>Streptosporangiaceae</taxon>
        <taxon>Nonomuraea</taxon>
    </lineage>
</organism>
<protein>
    <submittedName>
        <fullName evidence="2">Nucleoside-diphosphate-sugar epimerase</fullName>
    </submittedName>
</protein>
<dbReference type="Proteomes" id="UP001139648">
    <property type="component" value="Unassembled WGS sequence"/>
</dbReference>
<accession>A0A9X2K8I5</accession>
<dbReference type="InterPro" id="IPR036291">
    <property type="entry name" value="NAD(P)-bd_dom_sf"/>
</dbReference>
<dbReference type="Pfam" id="PF01370">
    <property type="entry name" value="Epimerase"/>
    <property type="match status" value="2"/>
</dbReference>